<dbReference type="InterPro" id="IPR050348">
    <property type="entry name" value="Protein-Tyr_Phosphatase"/>
</dbReference>
<dbReference type="InterPro" id="IPR008979">
    <property type="entry name" value="Galactose-bd-like_sf"/>
</dbReference>
<dbReference type="SUPFAM" id="SSF49785">
    <property type="entry name" value="Galactose-binding domain-like"/>
    <property type="match status" value="1"/>
</dbReference>
<evidence type="ECO:0000256" key="1">
    <source>
        <dbReference type="SAM" id="MobiDB-lite"/>
    </source>
</evidence>
<name>A0A2T7NU29_POMCA</name>
<keyword evidence="2" id="KW-1133">Transmembrane helix</keyword>
<organism evidence="4 5">
    <name type="scientific">Pomacea canaliculata</name>
    <name type="common">Golden apple snail</name>
    <dbReference type="NCBI Taxonomy" id="400727"/>
    <lineage>
        <taxon>Eukaryota</taxon>
        <taxon>Metazoa</taxon>
        <taxon>Spiralia</taxon>
        <taxon>Lophotrochozoa</taxon>
        <taxon>Mollusca</taxon>
        <taxon>Gastropoda</taxon>
        <taxon>Caenogastropoda</taxon>
        <taxon>Architaenioglossa</taxon>
        <taxon>Ampullarioidea</taxon>
        <taxon>Ampullariidae</taxon>
        <taxon>Pomacea</taxon>
    </lineage>
</organism>
<feature type="compositionally biased region" description="Polar residues" evidence="1">
    <location>
        <begin position="543"/>
        <end position="560"/>
    </location>
</feature>
<feature type="compositionally biased region" description="Basic and acidic residues" evidence="1">
    <location>
        <begin position="682"/>
        <end position="697"/>
    </location>
</feature>
<reference evidence="4 5" key="1">
    <citation type="submission" date="2018-04" db="EMBL/GenBank/DDBJ databases">
        <title>The genome of golden apple snail Pomacea canaliculata provides insight into stress tolerance and invasive adaptation.</title>
        <authorList>
            <person name="Liu C."/>
            <person name="Liu B."/>
            <person name="Ren Y."/>
            <person name="Zhang Y."/>
            <person name="Wang H."/>
            <person name="Li S."/>
            <person name="Jiang F."/>
            <person name="Yin L."/>
            <person name="Zhang G."/>
            <person name="Qian W."/>
            <person name="Fan W."/>
        </authorList>
    </citation>
    <scope>NUCLEOTIDE SEQUENCE [LARGE SCALE GENOMIC DNA]</scope>
    <source>
        <strain evidence="4">SZHN2017</strain>
        <tissue evidence="4">Muscle</tissue>
    </source>
</reference>
<dbReference type="SMART" id="SM00194">
    <property type="entry name" value="PTPc"/>
    <property type="match status" value="1"/>
</dbReference>
<dbReference type="GO" id="GO:0004725">
    <property type="term" value="F:protein tyrosine phosphatase activity"/>
    <property type="evidence" value="ECO:0007669"/>
    <property type="project" value="InterPro"/>
</dbReference>
<dbReference type="Gene3D" id="3.90.190.10">
    <property type="entry name" value="Protein tyrosine phosphatase superfamily"/>
    <property type="match status" value="1"/>
</dbReference>
<sequence length="940" mass="103684">MSINAGCADGWFGSQCTECGHCADNSVCDKKTGVCPFCDGDFVAPLCLEVLEKMPHCGDKETAGLAGPVAGTAVGCSIVFLITGILIGLCLRRSRSKQNTEHLSSPNETSMTCDTGNIAFNKTCSLSTRYKEGNTFSGDCSSAINGNNDTHFDITATPPNCIHTATNDFNPLWRVDLGRNFSLHSIIIYGRRENIGRMDCVEVSLDGEHVYTFPCPGTRNVTTVIDLSPPRHGRVVTITRHNTLKGDYAPFLNICEVQIWAVDDSGLKWNILASITTDGARAMRGKNVGMVKLLENKINKTIQIKCSGHSIVFFTRNIYAKAALDMKHIIDPVVSVINTIRARALNHRQFKALLEDIEAQHGDVLYHNNVRWLSLGKVLKRVWDLRHEILMFLDIKGMECDFVSKMKSDLWQLCQVGLWGSDCQTACSQTCQGAGNVTGDENYCDSDDGTCVKGCVPGYWGENCTRTCGAGCGGGTCSKSNGTSDWTSPLLQRKSDSSSISVGVIAGPVVAVAVAAVVVVIIVMLLRRRRQHKGNKPERSPHHYTSSWNNQQELSMSNPGNEAASEGISAANAKQGSKPTVAVKLQTHPTPVDKVGDIHINNNLSEEQSQDSQYVLNTIYSAYSGNANTSAAETNTDHLANGRRAKGQVTAPGTTQGPAEQNKNAAKNIYENVKMKMNSLTKSEDRQFKPPRTKPDDEITNATDDEGEDIYNTEDIYASYRSLEPSSILDDFQKSLLASLVSGRLGIEFAEFSKEMQHPHEVASMPENSKKNRFKALCAYDHSRVILHRPKGDKNTDYINANYIKECLKEKGYIATQGPRANTIADLWWMVWQENTKQIIMLSNLIEGGRNKCEEYWPQVGTKKTYGHVTVTALKVDTRADFIIRYFSLGTKKGGDQRTVSQYHYLVWPDHGVPSTLSLVNFWRYVRTRAQGGIPVVHCR</sequence>
<dbReference type="Gene3D" id="2.60.120.260">
    <property type="entry name" value="Galactose-binding domain-like"/>
    <property type="match status" value="1"/>
</dbReference>
<dbReference type="PANTHER" id="PTHR19134:SF449">
    <property type="entry name" value="TYROSINE-PROTEIN PHOSPHATASE 1"/>
    <property type="match status" value="1"/>
</dbReference>
<proteinExistence type="predicted"/>
<feature type="transmembrane region" description="Helical" evidence="2">
    <location>
        <begin position="500"/>
        <end position="526"/>
    </location>
</feature>
<feature type="transmembrane region" description="Helical" evidence="2">
    <location>
        <begin position="69"/>
        <end position="91"/>
    </location>
</feature>
<dbReference type="Pfam" id="PF00102">
    <property type="entry name" value="Y_phosphatase"/>
    <property type="match status" value="1"/>
</dbReference>
<keyword evidence="5" id="KW-1185">Reference proteome</keyword>
<feature type="region of interest" description="Disordered" evidence="1">
    <location>
        <begin position="530"/>
        <end position="579"/>
    </location>
</feature>
<gene>
    <name evidence="4" type="ORF">C0Q70_15150</name>
</gene>
<dbReference type="PROSITE" id="PS50055">
    <property type="entry name" value="TYR_PHOSPHATASE_PTP"/>
    <property type="match status" value="1"/>
</dbReference>
<evidence type="ECO:0000313" key="4">
    <source>
        <dbReference type="EMBL" id="PVD24665.1"/>
    </source>
</evidence>
<evidence type="ECO:0000313" key="5">
    <source>
        <dbReference type="Proteomes" id="UP000245119"/>
    </source>
</evidence>
<dbReference type="SUPFAM" id="SSF52799">
    <property type="entry name" value="(Phosphotyrosine protein) phosphatases II"/>
    <property type="match status" value="1"/>
</dbReference>
<evidence type="ECO:0000256" key="2">
    <source>
        <dbReference type="SAM" id="Phobius"/>
    </source>
</evidence>
<dbReference type="AlphaFoldDB" id="A0A2T7NU29"/>
<feature type="region of interest" description="Disordered" evidence="1">
    <location>
        <begin position="680"/>
        <end position="705"/>
    </location>
</feature>
<dbReference type="STRING" id="400727.A0A2T7NU29"/>
<feature type="domain" description="Tyrosine-protein phosphatase" evidence="3">
    <location>
        <begin position="745"/>
        <end position="940"/>
    </location>
</feature>
<comment type="caution">
    <text evidence="4">The sequence shown here is derived from an EMBL/GenBank/DDBJ whole genome shotgun (WGS) entry which is preliminary data.</text>
</comment>
<dbReference type="OrthoDB" id="18487at2759"/>
<dbReference type="PRINTS" id="PR00700">
    <property type="entry name" value="PRTYPHPHTASE"/>
</dbReference>
<dbReference type="Proteomes" id="UP000245119">
    <property type="component" value="Linkage Group LG9"/>
</dbReference>
<dbReference type="PANTHER" id="PTHR19134">
    <property type="entry name" value="RECEPTOR-TYPE TYROSINE-PROTEIN PHOSPHATASE"/>
    <property type="match status" value="1"/>
</dbReference>
<evidence type="ECO:0000259" key="3">
    <source>
        <dbReference type="PROSITE" id="PS50055"/>
    </source>
</evidence>
<dbReference type="EMBL" id="PZQS01000009">
    <property type="protein sequence ID" value="PVD24665.1"/>
    <property type="molecule type" value="Genomic_DNA"/>
</dbReference>
<dbReference type="InterPro" id="IPR029021">
    <property type="entry name" value="Prot-tyrosine_phosphatase-like"/>
</dbReference>
<accession>A0A2T7NU29</accession>
<keyword evidence="2" id="KW-0472">Membrane</keyword>
<dbReference type="InterPro" id="IPR000242">
    <property type="entry name" value="PTP_cat"/>
</dbReference>
<keyword evidence="2" id="KW-0812">Transmembrane</keyword>
<protein>
    <recommendedName>
        <fullName evidence="3">Tyrosine-protein phosphatase domain-containing protein</fullName>
    </recommendedName>
</protein>